<reference evidence="1" key="2">
    <citation type="journal article" date="2022" name="New Phytol.">
        <title>Evolutionary transition to the ectomycorrhizal habit in the genomes of a hyperdiverse lineage of mushroom-forming fungi.</title>
        <authorList>
            <person name="Looney B."/>
            <person name="Miyauchi S."/>
            <person name="Morin E."/>
            <person name="Drula E."/>
            <person name="Courty P.E."/>
            <person name="Kohler A."/>
            <person name="Kuo A."/>
            <person name="LaButti K."/>
            <person name="Pangilinan J."/>
            <person name="Lipzen A."/>
            <person name="Riley R."/>
            <person name="Andreopoulos W."/>
            <person name="He G."/>
            <person name="Johnson J."/>
            <person name="Nolan M."/>
            <person name="Tritt A."/>
            <person name="Barry K.W."/>
            <person name="Grigoriev I.V."/>
            <person name="Nagy L.G."/>
            <person name="Hibbett D."/>
            <person name="Henrissat B."/>
            <person name="Matheny P.B."/>
            <person name="Labbe J."/>
            <person name="Martin F.M."/>
        </authorList>
    </citation>
    <scope>NUCLEOTIDE SEQUENCE</scope>
    <source>
        <strain evidence="1">EC-137</strain>
    </source>
</reference>
<proteinExistence type="predicted"/>
<reference evidence="1" key="1">
    <citation type="submission" date="2021-02" db="EMBL/GenBank/DDBJ databases">
        <authorList>
            <consortium name="DOE Joint Genome Institute"/>
            <person name="Ahrendt S."/>
            <person name="Looney B.P."/>
            <person name="Miyauchi S."/>
            <person name="Morin E."/>
            <person name="Drula E."/>
            <person name="Courty P.E."/>
            <person name="Chicoki N."/>
            <person name="Fauchery L."/>
            <person name="Kohler A."/>
            <person name="Kuo A."/>
            <person name="Labutti K."/>
            <person name="Pangilinan J."/>
            <person name="Lipzen A."/>
            <person name="Riley R."/>
            <person name="Andreopoulos W."/>
            <person name="He G."/>
            <person name="Johnson J."/>
            <person name="Barry K.W."/>
            <person name="Grigoriev I.V."/>
            <person name="Nagy L."/>
            <person name="Hibbett D."/>
            <person name="Henrissat B."/>
            <person name="Matheny P.B."/>
            <person name="Labbe J."/>
            <person name="Martin F."/>
        </authorList>
    </citation>
    <scope>NUCLEOTIDE SEQUENCE</scope>
    <source>
        <strain evidence="1">EC-137</strain>
    </source>
</reference>
<comment type="caution">
    <text evidence="1">The sequence shown here is derived from an EMBL/GenBank/DDBJ whole genome shotgun (WGS) entry which is preliminary data.</text>
</comment>
<gene>
    <name evidence="1" type="ORF">K488DRAFT_91799</name>
</gene>
<organism evidence="1 2">
    <name type="scientific">Vararia minispora EC-137</name>
    <dbReference type="NCBI Taxonomy" id="1314806"/>
    <lineage>
        <taxon>Eukaryota</taxon>
        <taxon>Fungi</taxon>
        <taxon>Dikarya</taxon>
        <taxon>Basidiomycota</taxon>
        <taxon>Agaricomycotina</taxon>
        <taxon>Agaricomycetes</taxon>
        <taxon>Russulales</taxon>
        <taxon>Lachnocladiaceae</taxon>
        <taxon>Vararia</taxon>
    </lineage>
</organism>
<accession>A0ACB8Q516</accession>
<dbReference type="EMBL" id="MU274157">
    <property type="protein sequence ID" value="KAI0026839.1"/>
    <property type="molecule type" value="Genomic_DNA"/>
</dbReference>
<evidence type="ECO:0000313" key="2">
    <source>
        <dbReference type="Proteomes" id="UP000814128"/>
    </source>
</evidence>
<name>A0ACB8Q516_9AGAM</name>
<evidence type="ECO:0000313" key="1">
    <source>
        <dbReference type="EMBL" id="KAI0026839.1"/>
    </source>
</evidence>
<dbReference type="Proteomes" id="UP000814128">
    <property type="component" value="Unassembled WGS sequence"/>
</dbReference>
<sequence>MSFIPQPRARVHFHGDIAQPQPLIPTPYRPSIVTNGRIDSLGAPSSMAPPPPLVPEGEYFVPNTSDGRGRLDNASAAEADALRRRVQQLEIEAHRARESAALAIRQVEFEREPSWKVREAETGSAADENVPNPAPRLLPRVILHVHERFKIAANKFGLSREYRRKPSAIPDVEVGGQLYSVHPPAATLPTREHRPISDIIHPYPNVSAFLYNRFWKSGKTPNRAEYNKTVRAHPEYDDMASRLLESTYSSIERAIIDASDSPWGSNGWQNTTVVIEVPTGAKVAGKPLSISVPVPNVHIRSLVQIIRETVQGDPLSKEFHWHGFEETWQPPYPGYPSERVWGEVFTSESFLEMEWVLLSVQPNQEGDLPRAILACMFWSDATHCAQFGPAKVWPIYLYFGNQSKYARCMSSLRPAHHVAFLPLLSGAFEDELRRNGINPTAALLAHCKRELFHAVVRLVLKDPEFVKAYVHGLAMECPDDLRRLLYPRIFSWSADYPEKYPNILTIASLGSLTSENRVLLATVRDMGDCPCPRCKVKKADLANVGSASDMRTRFVNVRRDDKNFRDVVAAARAAIYKKGFVVNSKVGAVGKLKNESLVPTMNAFSDFNQTIEEKRFRFDHFLMLVVDIMHEFELGVWKALLLHLLRILNSLGASKVQEFNERFRQINTFGASTIRKFSGNVSELKKLAARDFEDILQASTSKPVVLSGIVANGPRFARRRYMAVEVG</sequence>
<keyword evidence="2" id="KW-1185">Reference proteome</keyword>
<protein>
    <submittedName>
        <fullName evidence="1">Uncharacterized protein</fullName>
    </submittedName>
</protein>